<reference evidence="6" key="1">
    <citation type="submission" date="2013-03" db="EMBL/GenBank/DDBJ databases">
        <title>Genome sequence of Chthonomonas calidirosea, the first sequenced genome from the Armatimonadetes phylum (formally candidate division OP10).</title>
        <authorList>
            <person name="Lee K.C.Y."/>
            <person name="Morgan X.C."/>
            <person name="Dunfield P.F."/>
            <person name="Tamas I."/>
            <person name="Houghton K.M."/>
            <person name="Vyssotski M."/>
            <person name="Ryan J.L.J."/>
            <person name="Lagutin K."/>
            <person name="McDonald I.R."/>
            <person name="Stott M.B."/>
        </authorList>
    </citation>
    <scope>NUCLEOTIDE SEQUENCE [LARGE SCALE GENOMIC DNA]</scope>
    <source>
        <strain evidence="6">DSM 23976 / ICMP 18418 / T49</strain>
    </source>
</reference>
<dbReference type="AlphaFoldDB" id="S0EUJ2"/>
<evidence type="ECO:0000313" key="6">
    <source>
        <dbReference type="Proteomes" id="UP000014227"/>
    </source>
</evidence>
<accession>S0EUJ2</accession>
<name>S0EUJ2_CHTCT</name>
<comment type="similarity">
    <text evidence="1">Belongs to the ATP-dependent AMP-binding enzyme family.</text>
</comment>
<protein>
    <submittedName>
        <fullName evidence="5">Acyl-CoA synthetases (AMP-forming)/AMP-acid ligases II</fullName>
        <ecNumber evidence="5">6.2.1.3</ecNumber>
    </submittedName>
</protein>
<evidence type="ECO:0000259" key="3">
    <source>
        <dbReference type="Pfam" id="PF00501"/>
    </source>
</evidence>
<dbReference type="HOGENOM" id="CLU_000022_59_0_0"/>
<dbReference type="Gene3D" id="3.30.300.30">
    <property type="match status" value="1"/>
</dbReference>
<organism evidence="5 6">
    <name type="scientific">Chthonomonas calidirosea (strain DSM 23976 / ICMP 18418 / T49)</name>
    <dbReference type="NCBI Taxonomy" id="1303518"/>
    <lineage>
        <taxon>Bacteria</taxon>
        <taxon>Bacillati</taxon>
        <taxon>Armatimonadota</taxon>
        <taxon>Chthonomonadia</taxon>
        <taxon>Chthonomonadales</taxon>
        <taxon>Chthonomonadaceae</taxon>
        <taxon>Chthonomonas</taxon>
    </lineage>
</organism>
<keyword evidence="2 5" id="KW-0436">Ligase</keyword>
<dbReference type="PANTHER" id="PTHR43201">
    <property type="entry name" value="ACYL-COA SYNTHETASE"/>
    <property type="match status" value="1"/>
</dbReference>
<proteinExistence type="inferred from homology"/>
<dbReference type="InterPro" id="IPR000873">
    <property type="entry name" value="AMP-dep_synth/lig_dom"/>
</dbReference>
<dbReference type="PROSITE" id="PS00455">
    <property type="entry name" value="AMP_BINDING"/>
    <property type="match status" value="1"/>
</dbReference>
<dbReference type="InterPro" id="IPR045851">
    <property type="entry name" value="AMP-bd_C_sf"/>
</dbReference>
<dbReference type="OrthoDB" id="9762242at2"/>
<dbReference type="PANTHER" id="PTHR43201:SF5">
    <property type="entry name" value="MEDIUM-CHAIN ACYL-COA LIGASE ACSF2, MITOCHONDRIAL"/>
    <property type="match status" value="1"/>
</dbReference>
<dbReference type="RefSeq" id="WP_016482540.1">
    <property type="nucleotide sequence ID" value="NC_021487.1"/>
</dbReference>
<evidence type="ECO:0000259" key="4">
    <source>
        <dbReference type="Pfam" id="PF13193"/>
    </source>
</evidence>
<feature type="domain" description="AMP-binding enzyme C-terminal" evidence="4">
    <location>
        <begin position="474"/>
        <end position="548"/>
    </location>
</feature>
<feature type="domain" description="AMP-dependent synthetase/ligase" evidence="3">
    <location>
        <begin position="45"/>
        <end position="419"/>
    </location>
</feature>
<dbReference type="GO" id="GO:0004467">
    <property type="term" value="F:long-chain fatty acid-CoA ligase activity"/>
    <property type="evidence" value="ECO:0007669"/>
    <property type="project" value="UniProtKB-EC"/>
</dbReference>
<dbReference type="Pfam" id="PF13193">
    <property type="entry name" value="AMP-binding_C"/>
    <property type="match status" value="1"/>
</dbReference>
<dbReference type="EMBL" id="HF951689">
    <property type="protein sequence ID" value="CCW34995.1"/>
    <property type="molecule type" value="Genomic_DNA"/>
</dbReference>
<dbReference type="InterPro" id="IPR042099">
    <property type="entry name" value="ANL_N_sf"/>
</dbReference>
<dbReference type="InterPro" id="IPR025110">
    <property type="entry name" value="AMP-bd_C"/>
</dbReference>
<dbReference type="STRING" id="454171.CP488_02921"/>
<dbReference type="Pfam" id="PF00501">
    <property type="entry name" value="AMP-binding"/>
    <property type="match status" value="1"/>
</dbReference>
<dbReference type="KEGG" id="ccz:CCALI_01176"/>
<dbReference type="Proteomes" id="UP000014227">
    <property type="component" value="Chromosome I"/>
</dbReference>
<dbReference type="EC" id="6.2.1.3" evidence="5"/>
<dbReference type="GO" id="GO:0031956">
    <property type="term" value="F:medium-chain fatty acid-CoA ligase activity"/>
    <property type="evidence" value="ECO:0007669"/>
    <property type="project" value="TreeGrafter"/>
</dbReference>
<dbReference type="InterPro" id="IPR020845">
    <property type="entry name" value="AMP-binding_CS"/>
</dbReference>
<sequence>MHVEEEESVFPETRPLIYHARSLSNRPWEQRYTPFESVGQLLQVQTQAHPTACYLTFYDESGPVVSYTYAEFLQRASQVASLLQSLGVTEGHRVATLMANDPRTVFIYFGAWLLGATVVPLNIGSEDQQLGYILSNAKVRVVFAFDDQLSRAQQLWSSNAVSHSLIATGSSNGRNGVPYFEQLLDNYTAPPSLPSLCPDTEALIVYTSGTTGPPKGVILDHANLLADACSIAEWNRFDPDDRAINVLPIHHVNGTVVTLLTPLYSGGSVVLNRRFYAQSFWKTIETERCTWSSVVPTVLAFLCERNDDITQYNLSRFRHILCGAGPLTTELARRFETQFRIPLIHGYGLSETTCYSCFLPISLDEPTRRYWLTECGFPSIGCPLPVNEMAIHDANGNPLPPGERGEIVIRGHNVMRCYYARPEANRDTFAHGWFRSGDEGFYLVGQDGNPYFFITGRIKELIIRGGVNYSPFDIDEVLNAIPGVRAAMAVGFENDYYGEEIGAYVQREEGSDLTEEAIIAACRKRLPFEKCPKVVVFGETFPVTSTGKYQRNKLKPLFSAWKSVQFREEKPTN</sequence>
<evidence type="ECO:0000256" key="2">
    <source>
        <dbReference type="ARBA" id="ARBA00022598"/>
    </source>
</evidence>
<dbReference type="Gene3D" id="3.40.50.12780">
    <property type="entry name" value="N-terminal domain of ligase-like"/>
    <property type="match status" value="1"/>
</dbReference>
<evidence type="ECO:0000313" key="5">
    <source>
        <dbReference type="EMBL" id="CCW34995.1"/>
    </source>
</evidence>
<dbReference type="eggNOG" id="COG0318">
    <property type="taxonomic scope" value="Bacteria"/>
</dbReference>
<evidence type="ECO:0000256" key="1">
    <source>
        <dbReference type="ARBA" id="ARBA00006432"/>
    </source>
</evidence>
<gene>
    <name evidence="5" type="ORF">CCALI_01176</name>
</gene>
<dbReference type="PATRIC" id="fig|1303518.3.peg.1198"/>
<dbReference type="InParanoid" id="S0EUJ2"/>
<keyword evidence="6" id="KW-1185">Reference proteome</keyword>
<dbReference type="SUPFAM" id="SSF56801">
    <property type="entry name" value="Acetyl-CoA synthetase-like"/>
    <property type="match status" value="1"/>
</dbReference>